<accession>A0A8B7ZA04</accession>
<dbReference type="GeneID" id="110985236"/>
<gene>
    <name evidence="4" type="primary">LOC110985236</name>
</gene>
<feature type="transmembrane region" description="Helical" evidence="2">
    <location>
        <begin position="105"/>
        <end position="129"/>
    </location>
</feature>
<feature type="compositionally biased region" description="Polar residues" evidence="1">
    <location>
        <begin position="314"/>
        <end position="327"/>
    </location>
</feature>
<proteinExistence type="predicted"/>
<keyword evidence="2" id="KW-0812">Transmembrane</keyword>
<reference evidence="4" key="1">
    <citation type="submission" date="2025-08" db="UniProtKB">
        <authorList>
            <consortium name="RefSeq"/>
        </authorList>
    </citation>
    <scope>IDENTIFICATION</scope>
</reference>
<feature type="transmembrane region" description="Helical" evidence="2">
    <location>
        <begin position="80"/>
        <end position="99"/>
    </location>
</feature>
<sequence length="575" mass="63765">MLALLGSKNTHTHIHHSDTANSSPKNYQSMAYEHNDHQQPAAVVTALPPGTVSTEGVNHVHGSNHAIRCSGHYRYLIVKMFGWGVMMLIFSIVVAALYVEFRETYSIIIGCCLLVVGVIMMIIGGTACWKEKEERKKIVMPFQQIGMVTTMYGNQGQGSPPQLPGPYGKPWKPPIVQPIPIGPLVGHTPPRDVTNYPPESLPRTSSKYQATGPTQNFDAVTPIPYGRPAMRTTLSMIPTISGQRLMPSSAGGKQKPLGRDQSRKQPTPQGPWVVYKPSQEVSNYRPDFHAKPLPLRESQWLEMDPKQTSVIMQSTTHGDHANQTSLSAVPPIPRQRPLPSPPSTPPNLFTHSQPGKPPVVRPSIRPSEEVSNSPPESEAEEQSKSRLSLELQQSHKDPSQNHEAVASTPFSRQRKRSSLSVVPPRSGQKPMLSPTDISANHCRFGEPEQLSVIIPRPSIVNRQSGEVNNSEAPPRPPRKYQQTELDPTHLSATFSLTNHLWSSLLYQVHPSDHLGTLVTINVILDQNHLESTLNSCFTRYHRECECTDFLRSLQATCRQQVKIFPTTTSHQGKAN</sequence>
<keyword evidence="3" id="KW-1185">Reference proteome</keyword>
<evidence type="ECO:0000256" key="1">
    <source>
        <dbReference type="SAM" id="MobiDB-lite"/>
    </source>
</evidence>
<dbReference type="Proteomes" id="UP000694845">
    <property type="component" value="Unplaced"/>
</dbReference>
<feature type="compositionally biased region" description="Polar residues" evidence="1">
    <location>
        <begin position="202"/>
        <end position="218"/>
    </location>
</feature>
<evidence type="ECO:0000313" key="3">
    <source>
        <dbReference type="Proteomes" id="UP000694845"/>
    </source>
</evidence>
<feature type="compositionally biased region" description="Pro residues" evidence="1">
    <location>
        <begin position="330"/>
        <end position="345"/>
    </location>
</feature>
<keyword evidence="2" id="KW-1133">Transmembrane helix</keyword>
<feature type="region of interest" description="Disordered" evidence="1">
    <location>
        <begin position="242"/>
        <end position="278"/>
    </location>
</feature>
<feature type="compositionally biased region" description="Polar residues" evidence="1">
    <location>
        <begin position="460"/>
        <end position="471"/>
    </location>
</feature>
<keyword evidence="2" id="KW-0472">Membrane</keyword>
<organism evidence="3 4">
    <name type="scientific">Acanthaster planci</name>
    <name type="common">Crown-of-thorns starfish</name>
    <dbReference type="NCBI Taxonomy" id="133434"/>
    <lineage>
        <taxon>Eukaryota</taxon>
        <taxon>Metazoa</taxon>
        <taxon>Echinodermata</taxon>
        <taxon>Eleutherozoa</taxon>
        <taxon>Asterozoa</taxon>
        <taxon>Asteroidea</taxon>
        <taxon>Valvatacea</taxon>
        <taxon>Valvatida</taxon>
        <taxon>Acanthasteridae</taxon>
        <taxon>Acanthaster</taxon>
    </lineage>
</organism>
<name>A0A8B7ZA04_ACAPL</name>
<evidence type="ECO:0000256" key="2">
    <source>
        <dbReference type="SAM" id="Phobius"/>
    </source>
</evidence>
<feature type="region of interest" description="Disordered" evidence="1">
    <location>
        <begin position="8"/>
        <end position="27"/>
    </location>
</feature>
<dbReference type="RefSeq" id="XP_022101802.1">
    <property type="nucleotide sequence ID" value="XM_022246110.1"/>
</dbReference>
<feature type="region of interest" description="Disordered" evidence="1">
    <location>
        <begin position="459"/>
        <end position="480"/>
    </location>
</feature>
<feature type="region of interest" description="Disordered" evidence="1">
    <location>
        <begin position="199"/>
        <end position="224"/>
    </location>
</feature>
<dbReference type="AlphaFoldDB" id="A0A8B7ZA04"/>
<feature type="region of interest" description="Disordered" evidence="1">
    <location>
        <begin position="314"/>
        <end position="440"/>
    </location>
</feature>
<evidence type="ECO:0000313" key="4">
    <source>
        <dbReference type="RefSeq" id="XP_022101802.1"/>
    </source>
</evidence>
<protein>
    <submittedName>
        <fullName evidence="4">Uncharacterized protein DKFZp434B061-like isoform X2</fullName>
    </submittedName>
</protein>